<dbReference type="Proteomes" id="UP000297693">
    <property type="component" value="Unassembled WGS sequence"/>
</dbReference>
<dbReference type="EMBL" id="RQGD01000031">
    <property type="protein sequence ID" value="TGL58666.1"/>
    <property type="molecule type" value="Genomic_DNA"/>
</dbReference>
<dbReference type="SUPFAM" id="SSF81301">
    <property type="entry name" value="Nucleotidyltransferase"/>
    <property type="match status" value="1"/>
</dbReference>
<dbReference type="Pfam" id="PF18765">
    <property type="entry name" value="Polbeta"/>
    <property type="match status" value="1"/>
</dbReference>
<evidence type="ECO:0000313" key="2">
    <source>
        <dbReference type="EMBL" id="TGL58666.1"/>
    </source>
</evidence>
<dbReference type="CDD" id="cd05403">
    <property type="entry name" value="NT_KNTase_like"/>
    <property type="match status" value="1"/>
</dbReference>
<keyword evidence="2" id="KW-0808">Transferase</keyword>
<dbReference type="RefSeq" id="WP_135623787.1">
    <property type="nucleotide sequence ID" value="NZ_RQGD01000031.1"/>
</dbReference>
<sequence>MNALTHSKPRVRFEGLDRESYLMHLKSSIEMIPGFSCAYLFGSFARNEDTDWSDIDLAIILKDEPDLSLEKTNPEIYWMRMKLVSSAISHFKDIDFIVYAESQWTMLIEETNPLGFWKELRRDKIRL</sequence>
<organism evidence="2 3">
    <name type="scientific">Leptospira ognonensis</name>
    <dbReference type="NCBI Taxonomy" id="2484945"/>
    <lineage>
        <taxon>Bacteria</taxon>
        <taxon>Pseudomonadati</taxon>
        <taxon>Spirochaetota</taxon>
        <taxon>Spirochaetia</taxon>
        <taxon>Leptospirales</taxon>
        <taxon>Leptospiraceae</taxon>
        <taxon>Leptospira</taxon>
    </lineage>
</organism>
<proteinExistence type="predicted"/>
<dbReference type="InterPro" id="IPR041633">
    <property type="entry name" value="Polbeta"/>
</dbReference>
<dbReference type="Gene3D" id="3.30.460.10">
    <property type="entry name" value="Beta Polymerase, domain 2"/>
    <property type="match status" value="1"/>
</dbReference>
<dbReference type="OrthoDB" id="9803106at2"/>
<dbReference type="InterPro" id="IPR043519">
    <property type="entry name" value="NT_sf"/>
</dbReference>
<accession>A0A4R9K0P2</accession>
<name>A0A4R9K0P2_9LEPT</name>
<evidence type="ECO:0000313" key="3">
    <source>
        <dbReference type="Proteomes" id="UP000297693"/>
    </source>
</evidence>
<dbReference type="AlphaFoldDB" id="A0A4R9K0P2"/>
<protein>
    <submittedName>
        <fullName evidence="2">Nucleotidyltransferase domain-containing protein</fullName>
    </submittedName>
</protein>
<feature type="domain" description="Polymerase beta nucleotidyltransferase" evidence="1">
    <location>
        <begin position="35"/>
        <end position="105"/>
    </location>
</feature>
<dbReference type="GO" id="GO:0016740">
    <property type="term" value="F:transferase activity"/>
    <property type="evidence" value="ECO:0007669"/>
    <property type="project" value="UniProtKB-KW"/>
</dbReference>
<gene>
    <name evidence="2" type="ORF">EHQ58_10115</name>
</gene>
<keyword evidence="3" id="KW-1185">Reference proteome</keyword>
<comment type="caution">
    <text evidence="2">The sequence shown here is derived from an EMBL/GenBank/DDBJ whole genome shotgun (WGS) entry which is preliminary data.</text>
</comment>
<reference evidence="2" key="1">
    <citation type="journal article" date="2019" name="PLoS Negl. Trop. Dis.">
        <title>Revisiting the worldwide diversity of Leptospira species in the environment.</title>
        <authorList>
            <person name="Vincent A.T."/>
            <person name="Schiettekatte O."/>
            <person name="Bourhy P."/>
            <person name="Veyrier F.J."/>
            <person name="Picardeau M."/>
        </authorList>
    </citation>
    <scope>NUCLEOTIDE SEQUENCE [LARGE SCALE GENOMIC DNA]</scope>
    <source>
        <strain evidence="2">201702476</strain>
    </source>
</reference>
<evidence type="ECO:0000259" key="1">
    <source>
        <dbReference type="Pfam" id="PF18765"/>
    </source>
</evidence>